<dbReference type="Proteomes" id="UP000051749">
    <property type="component" value="Unassembled WGS sequence"/>
</dbReference>
<dbReference type="AlphaFoldDB" id="A0A0R2JZU1"/>
<dbReference type="GO" id="GO:0008270">
    <property type="term" value="F:zinc ion binding"/>
    <property type="evidence" value="ECO:0007669"/>
    <property type="project" value="InterPro"/>
</dbReference>
<evidence type="ECO:0000256" key="5">
    <source>
        <dbReference type="RuleBase" id="RU361277"/>
    </source>
</evidence>
<dbReference type="InterPro" id="IPR020843">
    <property type="entry name" value="ER"/>
</dbReference>
<dbReference type="CDD" id="cd05283">
    <property type="entry name" value="CAD1"/>
    <property type="match status" value="1"/>
</dbReference>
<dbReference type="Pfam" id="PF00107">
    <property type="entry name" value="ADH_zinc_N"/>
    <property type="match status" value="1"/>
</dbReference>
<keyword evidence="2 5" id="KW-0479">Metal-binding</keyword>
<evidence type="ECO:0000313" key="7">
    <source>
        <dbReference type="EMBL" id="KRN82848.1"/>
    </source>
</evidence>
<keyword evidence="4" id="KW-0560">Oxidoreductase</keyword>
<proteinExistence type="inferred from homology"/>
<reference evidence="7 9" key="1">
    <citation type="journal article" date="2015" name="Genome Announc.">
        <title>Expanding the biotechnology potential of lactobacilli through comparative genomics of 213 strains and associated genera.</title>
        <authorList>
            <person name="Sun Z."/>
            <person name="Harris H.M."/>
            <person name="McCann A."/>
            <person name="Guo C."/>
            <person name="Argimon S."/>
            <person name="Zhang W."/>
            <person name="Yang X."/>
            <person name="Jeffery I.B."/>
            <person name="Cooney J.C."/>
            <person name="Kagawa T.F."/>
            <person name="Liu W."/>
            <person name="Song Y."/>
            <person name="Salvetti E."/>
            <person name="Wrobel A."/>
            <person name="Rasinkangas P."/>
            <person name="Parkhill J."/>
            <person name="Rea M.C."/>
            <person name="O'Sullivan O."/>
            <person name="Ritari J."/>
            <person name="Douillard F.P."/>
            <person name="Paul Ross R."/>
            <person name="Yang R."/>
            <person name="Briner A.E."/>
            <person name="Felis G.E."/>
            <person name="de Vos W.M."/>
            <person name="Barrangou R."/>
            <person name="Klaenhammer T.R."/>
            <person name="Caufield P.W."/>
            <person name="Cui Y."/>
            <person name="Zhang H."/>
            <person name="O'Toole P.W."/>
        </authorList>
    </citation>
    <scope>NUCLEOTIDE SEQUENCE [LARGE SCALE GENOMIC DNA]</scope>
    <source>
        <strain evidence="7 9">DSM 22301</strain>
    </source>
</reference>
<dbReference type="RefSeq" id="WP_057805513.1">
    <property type="nucleotide sequence ID" value="NZ_BJYP01000011.1"/>
</dbReference>
<dbReference type="PANTHER" id="PTHR42683">
    <property type="entry name" value="ALDEHYDE REDUCTASE"/>
    <property type="match status" value="1"/>
</dbReference>
<dbReference type="STRING" id="319653.SAMN04487973_102199"/>
<dbReference type="SUPFAM" id="SSF51735">
    <property type="entry name" value="NAD(P)-binding Rossmann-fold domains"/>
    <property type="match status" value="1"/>
</dbReference>
<evidence type="ECO:0000256" key="2">
    <source>
        <dbReference type="ARBA" id="ARBA00022723"/>
    </source>
</evidence>
<dbReference type="GeneID" id="76043160"/>
<dbReference type="Gene3D" id="3.40.50.720">
    <property type="entry name" value="NAD(P)-binding Rossmann-like Domain"/>
    <property type="match status" value="1"/>
</dbReference>
<dbReference type="PATRIC" id="fig|319653.3.peg.1827"/>
<dbReference type="InterPro" id="IPR036291">
    <property type="entry name" value="NAD(P)-bd_dom_sf"/>
</dbReference>
<dbReference type="EMBL" id="JQBY01000006">
    <property type="protein sequence ID" value="KRN82848.1"/>
    <property type="molecule type" value="Genomic_DNA"/>
</dbReference>
<evidence type="ECO:0000256" key="4">
    <source>
        <dbReference type="ARBA" id="ARBA00023002"/>
    </source>
</evidence>
<dbReference type="InterPro" id="IPR013154">
    <property type="entry name" value="ADH-like_N"/>
</dbReference>
<evidence type="ECO:0000313" key="8">
    <source>
        <dbReference type="EMBL" id="SER19315.1"/>
    </source>
</evidence>
<keyword evidence="10" id="KW-1185">Reference proteome</keyword>
<dbReference type="PROSITE" id="PS00059">
    <property type="entry name" value="ADH_ZINC"/>
    <property type="match status" value="1"/>
</dbReference>
<evidence type="ECO:0000313" key="9">
    <source>
        <dbReference type="Proteomes" id="UP000051749"/>
    </source>
</evidence>
<dbReference type="Proteomes" id="UP000182818">
    <property type="component" value="Unassembled WGS sequence"/>
</dbReference>
<dbReference type="SMART" id="SM00829">
    <property type="entry name" value="PKS_ER"/>
    <property type="match status" value="1"/>
</dbReference>
<evidence type="ECO:0000256" key="1">
    <source>
        <dbReference type="ARBA" id="ARBA00001947"/>
    </source>
</evidence>
<comment type="similarity">
    <text evidence="5">Belongs to the zinc-containing alcohol dehydrogenase family.</text>
</comment>
<evidence type="ECO:0000256" key="3">
    <source>
        <dbReference type="ARBA" id="ARBA00022833"/>
    </source>
</evidence>
<dbReference type="FunFam" id="3.40.50.720:FF:000022">
    <property type="entry name" value="Cinnamyl alcohol dehydrogenase"/>
    <property type="match status" value="1"/>
</dbReference>
<dbReference type="Gene3D" id="3.90.180.10">
    <property type="entry name" value="Medium-chain alcohol dehydrogenases, catalytic domain"/>
    <property type="match status" value="1"/>
</dbReference>
<dbReference type="OrthoDB" id="9806940at2"/>
<dbReference type="Pfam" id="PF08240">
    <property type="entry name" value="ADH_N"/>
    <property type="match status" value="1"/>
</dbReference>
<reference evidence="8 10" key="2">
    <citation type="submission" date="2016-10" db="EMBL/GenBank/DDBJ databases">
        <authorList>
            <person name="Varghese N."/>
            <person name="Submissions S."/>
        </authorList>
    </citation>
    <scope>NUCLEOTIDE SEQUENCE [LARGE SCALE GENOMIC DNA]</scope>
    <source>
        <strain evidence="8 10">CGMCC 1.3889</strain>
    </source>
</reference>
<dbReference type="InterPro" id="IPR013149">
    <property type="entry name" value="ADH-like_C"/>
</dbReference>
<accession>A0A0R2JZU1</accession>
<dbReference type="InterPro" id="IPR002328">
    <property type="entry name" value="ADH_Zn_CS"/>
</dbReference>
<feature type="domain" description="Enoyl reductase (ER)" evidence="6">
    <location>
        <begin position="14"/>
        <end position="344"/>
    </location>
</feature>
<dbReference type="EMBL" id="FOGK01000002">
    <property type="protein sequence ID" value="SER19315.1"/>
    <property type="molecule type" value="Genomic_DNA"/>
</dbReference>
<comment type="caution">
    <text evidence="7">The sequence shown here is derived from an EMBL/GenBank/DDBJ whole genome shotgun (WGS) entry which is preliminary data.</text>
</comment>
<evidence type="ECO:0000313" key="10">
    <source>
        <dbReference type="Proteomes" id="UP000182818"/>
    </source>
</evidence>
<sequence length="350" mass="38381">MSTTQVKALEATGSDFNTFHHTVIERRELRPDDVAIDIKYCGICHSDISIVEGIDTVFKRPIVPGHEISGVVSAIGQNVNKFKVGDRVGVGCFIDSCGKCKYCKAGEEQFCKKGVISVFVGNDYDGNPTEGGYSQSIIVKDRFVLSIPDKLDLAEASPLLCAGITTYNPLKRYGIKKGSRVAIVGLGGLGHIATQFASKMGAEVTVIGHSESKANEAKQFGAKAYEILRTPEDFDRLNGQFDFLLSTVAVKLDWNQYFKLLDVKGIACSVGLPMENQEFSLQSMFNRQNTLTVSNVGGIALTQEMLNFAAENNVHPKIEMISIDDVPSAYERILNSDVHYRFVIDMSTLK</sequence>
<gene>
    <name evidence="7" type="ORF">IV87_GL001795</name>
    <name evidence="8" type="ORF">SAMN04487973_102199</name>
</gene>
<evidence type="ECO:0000259" key="6">
    <source>
        <dbReference type="SMART" id="SM00829"/>
    </source>
</evidence>
<dbReference type="InterPro" id="IPR047109">
    <property type="entry name" value="CAD-like"/>
</dbReference>
<keyword evidence="3 5" id="KW-0862">Zinc</keyword>
<protein>
    <submittedName>
        <fullName evidence="7 8">Dehydrogenase</fullName>
    </submittedName>
</protein>
<dbReference type="SUPFAM" id="SSF50129">
    <property type="entry name" value="GroES-like"/>
    <property type="match status" value="1"/>
</dbReference>
<comment type="cofactor">
    <cofactor evidence="1 5">
        <name>Zn(2+)</name>
        <dbReference type="ChEBI" id="CHEBI:29105"/>
    </cofactor>
</comment>
<organism evidence="7 9">
    <name type="scientific">Pediococcus ethanolidurans</name>
    <dbReference type="NCBI Taxonomy" id="319653"/>
    <lineage>
        <taxon>Bacteria</taxon>
        <taxon>Bacillati</taxon>
        <taxon>Bacillota</taxon>
        <taxon>Bacilli</taxon>
        <taxon>Lactobacillales</taxon>
        <taxon>Lactobacillaceae</taxon>
        <taxon>Pediococcus</taxon>
    </lineage>
</organism>
<name>A0A0R2JZU1_9LACO</name>
<dbReference type="InterPro" id="IPR011032">
    <property type="entry name" value="GroES-like_sf"/>
</dbReference>
<dbReference type="GO" id="GO:0008106">
    <property type="term" value="F:alcohol dehydrogenase (NADP+) activity"/>
    <property type="evidence" value="ECO:0007669"/>
    <property type="project" value="UniProtKB-ARBA"/>
</dbReference>